<evidence type="ECO:0000313" key="5">
    <source>
        <dbReference type="Proteomes" id="UP000679950"/>
    </source>
</evidence>
<dbReference type="RefSeq" id="WP_212965876.1">
    <property type="nucleotide sequence ID" value="NZ_BORB01000008.1"/>
</dbReference>
<sequence length="278" mass="31327">MARKIFTLLICLLVLWVFLELNNSWIKTTKYTIKSKEIPKAFDGLNIVQISDLQDATFGEKQEKLMRKIRKAEPDLVVITGDLIDSNRYDLANSLDLMKQLVMITDVFFVLGNHEVAVNKVDEITEALSALGVHVLRNQAIHLKKDHEFISIMGVDDPLMKGKQSPDKAMEQMIQAALSSVPQERFTILLSHRPELIDVYAENEVNLVFSGHAHGGQIRLPGFGGLIAPGQGWFPRYTSGEHQEKKTTMIISRGLGNSLFPYRIFNRPEIIAVTLKTS</sequence>
<evidence type="ECO:0000259" key="3">
    <source>
        <dbReference type="Pfam" id="PF00149"/>
    </source>
</evidence>
<name>A0ABQ4KI19_9BACI</name>
<organism evidence="4 5">
    <name type="scientific">Lederbergia ruris</name>
    <dbReference type="NCBI Taxonomy" id="217495"/>
    <lineage>
        <taxon>Bacteria</taxon>
        <taxon>Bacillati</taxon>
        <taxon>Bacillota</taxon>
        <taxon>Bacilli</taxon>
        <taxon>Bacillales</taxon>
        <taxon>Bacillaceae</taxon>
        <taxon>Lederbergia</taxon>
    </lineage>
</organism>
<evidence type="ECO:0000256" key="1">
    <source>
        <dbReference type="ARBA" id="ARBA00022723"/>
    </source>
</evidence>
<dbReference type="Proteomes" id="UP000679950">
    <property type="component" value="Unassembled WGS sequence"/>
</dbReference>
<dbReference type="PANTHER" id="PTHR31302">
    <property type="entry name" value="TRANSMEMBRANE PROTEIN WITH METALLOPHOSPHOESTERASE DOMAIN-RELATED"/>
    <property type="match status" value="1"/>
</dbReference>
<protein>
    <submittedName>
        <fullName evidence="4">Phosphoesterase</fullName>
    </submittedName>
</protein>
<evidence type="ECO:0000256" key="2">
    <source>
        <dbReference type="ARBA" id="ARBA00022801"/>
    </source>
</evidence>
<keyword evidence="1" id="KW-0479">Metal-binding</keyword>
<reference evidence="4 5" key="1">
    <citation type="submission" date="2021-03" db="EMBL/GenBank/DDBJ databases">
        <title>Antimicrobial resistance genes in bacteria isolated from Japanese honey, and their potential for conferring macrolide and lincosamide resistance in the American foulbrood pathogen Paenibacillus larvae.</title>
        <authorList>
            <person name="Okamoto M."/>
            <person name="Kumagai M."/>
            <person name="Kanamori H."/>
            <person name="Takamatsu D."/>
        </authorList>
    </citation>
    <scope>NUCLEOTIDE SEQUENCE [LARGE SCALE GENOMIC DNA]</scope>
    <source>
        <strain evidence="4 5">J8TS2</strain>
    </source>
</reference>
<dbReference type="InterPro" id="IPR029052">
    <property type="entry name" value="Metallo-depent_PP-like"/>
</dbReference>
<dbReference type="SUPFAM" id="SSF56300">
    <property type="entry name" value="Metallo-dependent phosphatases"/>
    <property type="match status" value="1"/>
</dbReference>
<dbReference type="CDD" id="cd07385">
    <property type="entry name" value="MPP_YkuE_C"/>
    <property type="match status" value="1"/>
</dbReference>
<accession>A0ABQ4KI19</accession>
<keyword evidence="2" id="KW-0378">Hydrolase</keyword>
<evidence type="ECO:0000313" key="4">
    <source>
        <dbReference type="EMBL" id="GIN56998.1"/>
    </source>
</evidence>
<dbReference type="Gene3D" id="3.60.21.10">
    <property type="match status" value="1"/>
</dbReference>
<feature type="domain" description="Calcineurin-like phosphoesterase" evidence="3">
    <location>
        <begin position="46"/>
        <end position="215"/>
    </location>
</feature>
<dbReference type="EMBL" id="BORB01000008">
    <property type="protein sequence ID" value="GIN56998.1"/>
    <property type="molecule type" value="Genomic_DNA"/>
</dbReference>
<dbReference type="PANTHER" id="PTHR31302:SF31">
    <property type="entry name" value="PHOSPHODIESTERASE YAEI"/>
    <property type="match status" value="1"/>
</dbReference>
<dbReference type="InterPro" id="IPR051158">
    <property type="entry name" value="Metallophosphoesterase_sf"/>
</dbReference>
<comment type="caution">
    <text evidence="4">The sequence shown here is derived from an EMBL/GenBank/DDBJ whole genome shotgun (WGS) entry which is preliminary data.</text>
</comment>
<keyword evidence="5" id="KW-1185">Reference proteome</keyword>
<dbReference type="Pfam" id="PF00149">
    <property type="entry name" value="Metallophos"/>
    <property type="match status" value="1"/>
</dbReference>
<dbReference type="InterPro" id="IPR004843">
    <property type="entry name" value="Calcineurin-like_PHP"/>
</dbReference>
<proteinExistence type="predicted"/>
<gene>
    <name evidence="4" type="ORF">J8TS2_13170</name>
</gene>